<reference evidence="1 2" key="1">
    <citation type="submission" date="2009-05" db="EMBL/GenBank/DDBJ databases">
        <authorList>
            <person name="Setubal J.C."/>
            <person name="Boyle S."/>
            <person name="Crasta O.R."/>
            <person name="Gillespie J.J."/>
            <person name="Kenyon R.W."/>
            <person name="Lu J."/>
            <person name="Mane S."/>
            <person name="Nagrani S."/>
            <person name="Shallom J.M."/>
            <person name="Shallom S."/>
            <person name="Shukla M."/>
            <person name="Snyder E.E."/>
            <person name="Sobral B.W."/>
            <person name="Wattam A.R."/>
            <person name="Will R."/>
            <person name="Williams K."/>
            <person name="Yoo H."/>
            <person name="Munk C."/>
            <person name="Tapia R."/>
            <person name="Green L."/>
            <person name="Rogers Y."/>
            <person name="Detter J.C."/>
            <person name="Bruce D."/>
            <person name="Brettin T.S."/>
            <person name="Tsolis R."/>
        </authorList>
    </citation>
    <scope>NUCLEOTIDE SEQUENCE [LARGE SCALE GENOMIC DNA]</scope>
    <source>
        <strain evidence="1 2">LMG 3301</strain>
    </source>
</reference>
<dbReference type="EMBL" id="ACQA01000002">
    <property type="protein sequence ID" value="EEQ92879.1"/>
    <property type="molecule type" value="Genomic_DNA"/>
</dbReference>
<protein>
    <submittedName>
        <fullName evidence="1">Phage integrase family protein</fullName>
    </submittedName>
</protein>
<dbReference type="AlphaFoldDB" id="C4WKV3"/>
<comment type="caution">
    <text evidence="1">The sequence shown here is derived from an EMBL/GenBank/DDBJ whole genome shotgun (WGS) entry which is preliminary data.</text>
</comment>
<dbReference type="HOGENOM" id="CLU_2586259_0_0_5"/>
<evidence type="ECO:0000313" key="2">
    <source>
        <dbReference type="Proteomes" id="UP000004386"/>
    </source>
</evidence>
<dbReference type="Proteomes" id="UP000004386">
    <property type="component" value="Unassembled WGS sequence"/>
</dbReference>
<name>C4WKV3_9HYPH</name>
<gene>
    <name evidence="1" type="ORF">OINT_2000001</name>
</gene>
<sequence length="80" mass="8860">MYKATGNLPAIQILLGPAKIENMVRYLGVDIDALVLADYTEVKKFAEPYRAMPFVHNRVVSSLGRLCALPSVIEERRGLG</sequence>
<proteinExistence type="predicted"/>
<organism evidence="1 2">
    <name type="scientific">Brucella intermedia LMG 3301</name>
    <dbReference type="NCBI Taxonomy" id="641118"/>
    <lineage>
        <taxon>Bacteria</taxon>
        <taxon>Pseudomonadati</taxon>
        <taxon>Pseudomonadota</taxon>
        <taxon>Alphaproteobacteria</taxon>
        <taxon>Hyphomicrobiales</taxon>
        <taxon>Brucellaceae</taxon>
        <taxon>Brucella/Ochrobactrum group</taxon>
        <taxon>Brucella</taxon>
    </lineage>
</organism>
<evidence type="ECO:0000313" key="1">
    <source>
        <dbReference type="EMBL" id="EEQ92879.1"/>
    </source>
</evidence>
<accession>C4WKV3</accession>